<sequence length="305" mass="33395">MKKHFNIWIVLLIGITMAACSGNKSKEAQDDQSSPVVSVKIVYPTDGNISNYITVNGKTIYLKKNAIIAPFSGYITRVFIHLGDRVRNVQPLFILETKENQALASSPGLTSNAGRIKIASPVAGFISDLAVSAPGTYVTEGTVLGNVVQNRQTTIQMNVPFEYHNLIRLNELCSIQLPDGTNAQGLISNILPTIDPVSQTQTVFVKPLTNEPLPENLNVIIRFIDLQHHHTLLLPKSAIQTNETQDHFWVMKVVHDTLAIKVPVIKGIENDSTIEILNPVISPSDPIITDGGYGLTDSTTVKIVR</sequence>
<organism evidence="2 3">
    <name type="scientific">Microbacter margulisiae</name>
    <dbReference type="NCBI Taxonomy" id="1350067"/>
    <lineage>
        <taxon>Bacteria</taxon>
        <taxon>Pseudomonadati</taxon>
        <taxon>Bacteroidota</taxon>
        <taxon>Bacteroidia</taxon>
        <taxon>Bacteroidales</taxon>
        <taxon>Porphyromonadaceae</taxon>
        <taxon>Microbacter</taxon>
    </lineage>
</organism>
<feature type="signal peptide" evidence="1">
    <location>
        <begin position="1"/>
        <end position="18"/>
    </location>
</feature>
<dbReference type="Proteomes" id="UP000544222">
    <property type="component" value="Unassembled WGS sequence"/>
</dbReference>
<accession>A0A7W5H1G8</accession>
<proteinExistence type="predicted"/>
<dbReference type="Gene3D" id="2.40.420.20">
    <property type="match status" value="1"/>
</dbReference>
<feature type="chain" id="PRO_5031143779" evidence="1">
    <location>
        <begin position="19"/>
        <end position="305"/>
    </location>
</feature>
<gene>
    <name evidence="2" type="ORF">FHX64_001741</name>
</gene>
<evidence type="ECO:0000313" key="3">
    <source>
        <dbReference type="Proteomes" id="UP000544222"/>
    </source>
</evidence>
<keyword evidence="1" id="KW-0732">Signal</keyword>
<dbReference type="EMBL" id="JACHYB010000001">
    <property type="protein sequence ID" value="MBB3187578.1"/>
    <property type="molecule type" value="Genomic_DNA"/>
</dbReference>
<keyword evidence="3" id="KW-1185">Reference proteome</keyword>
<protein>
    <submittedName>
        <fullName evidence="2">Multidrug efflux pump subunit AcrA (Membrane-fusion protein)</fullName>
    </submittedName>
</protein>
<dbReference type="PANTHER" id="PTHR30469">
    <property type="entry name" value="MULTIDRUG RESISTANCE PROTEIN MDTA"/>
    <property type="match status" value="1"/>
</dbReference>
<comment type="caution">
    <text evidence="2">The sequence shown here is derived from an EMBL/GenBank/DDBJ whole genome shotgun (WGS) entry which is preliminary data.</text>
</comment>
<reference evidence="2 3" key="1">
    <citation type="submission" date="2020-08" db="EMBL/GenBank/DDBJ databases">
        <title>Genomic Encyclopedia of Type Strains, Phase IV (KMG-IV): sequencing the most valuable type-strain genomes for metagenomic binning, comparative biology and taxonomic classification.</title>
        <authorList>
            <person name="Goeker M."/>
        </authorList>
    </citation>
    <scope>NUCLEOTIDE SEQUENCE [LARGE SCALE GENOMIC DNA]</scope>
    <source>
        <strain evidence="2 3">DSM 27471</strain>
    </source>
</reference>
<dbReference type="GO" id="GO:1990281">
    <property type="term" value="C:efflux pump complex"/>
    <property type="evidence" value="ECO:0007669"/>
    <property type="project" value="TreeGrafter"/>
</dbReference>
<evidence type="ECO:0000313" key="2">
    <source>
        <dbReference type="EMBL" id="MBB3187578.1"/>
    </source>
</evidence>
<dbReference type="PROSITE" id="PS51257">
    <property type="entry name" value="PROKAR_LIPOPROTEIN"/>
    <property type="match status" value="1"/>
</dbReference>
<dbReference type="PANTHER" id="PTHR30469:SF15">
    <property type="entry name" value="HLYD FAMILY OF SECRETION PROTEINS"/>
    <property type="match status" value="1"/>
</dbReference>
<dbReference type="Gene3D" id="2.40.50.100">
    <property type="match status" value="1"/>
</dbReference>
<name>A0A7W5H1G8_9PORP</name>
<evidence type="ECO:0000256" key="1">
    <source>
        <dbReference type="SAM" id="SignalP"/>
    </source>
</evidence>
<dbReference type="GO" id="GO:0015562">
    <property type="term" value="F:efflux transmembrane transporter activity"/>
    <property type="evidence" value="ECO:0007669"/>
    <property type="project" value="TreeGrafter"/>
</dbReference>
<dbReference type="AlphaFoldDB" id="A0A7W5H1G8"/>
<dbReference type="RefSeq" id="WP_183413329.1">
    <property type="nucleotide sequence ID" value="NZ_JACHYB010000001.1"/>
</dbReference>